<organism evidence="2 3">
    <name type="scientific">Olleya namhaensis</name>
    <dbReference type="NCBI Taxonomy" id="1144750"/>
    <lineage>
        <taxon>Bacteria</taxon>
        <taxon>Pseudomonadati</taxon>
        <taxon>Bacteroidota</taxon>
        <taxon>Flavobacteriia</taxon>
        <taxon>Flavobacteriales</taxon>
        <taxon>Flavobacteriaceae</taxon>
    </lineage>
</organism>
<accession>A0A1I3NGP9</accession>
<protein>
    <submittedName>
        <fullName evidence="2">Uncharacterized protein</fullName>
    </submittedName>
</protein>
<keyword evidence="3" id="KW-1185">Reference proteome</keyword>
<sequence length="193" mass="21657">MAKDIKDLFNADNTLSKPQMSKGHEARFLDKLEHALPEKTKSKWTFLNIAASVLLVIGLGFGSYTLFKTQTTPTQVVDTDNPTPKINTTKPSITLGDISPDLKKVEDYYVANINLELSKLKLTPDNKELFDGYVLRLEELNAEYKSLSTELTTSGPDEHTVNALIQNLKLRLNLMYRLKEQLSQLNSIKASQG</sequence>
<dbReference type="Proteomes" id="UP000199559">
    <property type="component" value="Unassembled WGS sequence"/>
</dbReference>
<dbReference type="EMBL" id="FORM01000004">
    <property type="protein sequence ID" value="SFJ08484.1"/>
    <property type="molecule type" value="Genomic_DNA"/>
</dbReference>
<dbReference type="RefSeq" id="WP_090839241.1">
    <property type="nucleotide sequence ID" value="NZ_FORM01000004.1"/>
</dbReference>
<keyword evidence="1" id="KW-0472">Membrane</keyword>
<keyword evidence="1" id="KW-0812">Transmembrane</keyword>
<evidence type="ECO:0000313" key="2">
    <source>
        <dbReference type="EMBL" id="SFJ08484.1"/>
    </source>
</evidence>
<name>A0A1I3NGP9_9FLAO</name>
<dbReference type="AlphaFoldDB" id="A0A1I3NGP9"/>
<proteinExistence type="predicted"/>
<keyword evidence="1" id="KW-1133">Transmembrane helix</keyword>
<evidence type="ECO:0000313" key="3">
    <source>
        <dbReference type="Proteomes" id="UP000199559"/>
    </source>
</evidence>
<evidence type="ECO:0000256" key="1">
    <source>
        <dbReference type="SAM" id="Phobius"/>
    </source>
</evidence>
<gene>
    <name evidence="2" type="ORF">SAMN05443431_104146</name>
</gene>
<reference evidence="3" key="1">
    <citation type="submission" date="2016-10" db="EMBL/GenBank/DDBJ databases">
        <authorList>
            <person name="Varghese N."/>
            <person name="Submissions S."/>
        </authorList>
    </citation>
    <scope>NUCLEOTIDE SEQUENCE [LARGE SCALE GENOMIC DNA]</scope>
    <source>
        <strain evidence="3">DSM 28881</strain>
    </source>
</reference>
<dbReference type="STRING" id="1144750.SAMN05443431_104146"/>
<feature type="transmembrane region" description="Helical" evidence="1">
    <location>
        <begin position="46"/>
        <end position="67"/>
    </location>
</feature>